<gene>
    <name evidence="1" type="ORF">H8K36_10970</name>
</gene>
<organism evidence="1 2">
    <name type="scientific">Undibacterium nitidum</name>
    <dbReference type="NCBI Taxonomy" id="2762298"/>
    <lineage>
        <taxon>Bacteria</taxon>
        <taxon>Pseudomonadati</taxon>
        <taxon>Pseudomonadota</taxon>
        <taxon>Betaproteobacteria</taxon>
        <taxon>Burkholderiales</taxon>
        <taxon>Oxalobacteraceae</taxon>
        <taxon>Undibacterium</taxon>
    </lineage>
</organism>
<evidence type="ECO:0000313" key="1">
    <source>
        <dbReference type="EMBL" id="MBC3881899.1"/>
    </source>
</evidence>
<evidence type="ECO:0000313" key="2">
    <source>
        <dbReference type="Proteomes" id="UP000627446"/>
    </source>
</evidence>
<reference evidence="1" key="1">
    <citation type="submission" date="2020-08" db="EMBL/GenBank/DDBJ databases">
        <title>Novel species isolated from subtropical streams in China.</title>
        <authorList>
            <person name="Lu H."/>
        </authorList>
    </citation>
    <scope>NUCLEOTIDE SEQUENCE</scope>
    <source>
        <strain evidence="1">LX22W</strain>
    </source>
</reference>
<name>A0A923HM36_9BURK</name>
<dbReference type="EMBL" id="JACOFZ010000003">
    <property type="protein sequence ID" value="MBC3881899.1"/>
    <property type="molecule type" value="Genomic_DNA"/>
</dbReference>
<proteinExistence type="predicted"/>
<comment type="caution">
    <text evidence="1">The sequence shown here is derived from an EMBL/GenBank/DDBJ whole genome shotgun (WGS) entry which is preliminary data.</text>
</comment>
<protein>
    <submittedName>
        <fullName evidence="1">Uncharacterized protein</fullName>
    </submittedName>
</protein>
<dbReference type="AlphaFoldDB" id="A0A923HM36"/>
<sequence>MRVKNFGLAILLFVPVMSSHGQRAVTQIEYFEKSVTFVPDLISEYCASAVPELSSRLKEENKKLEVRLRAALQPRIMKLSADENAHKPVSLEDLSSLNKIKTLMLDSLRKREAKPFCEQFVVKLGALDVDQLVEETEQKYTQILEKAKSVK</sequence>
<dbReference type="Proteomes" id="UP000627446">
    <property type="component" value="Unassembled WGS sequence"/>
</dbReference>
<keyword evidence="2" id="KW-1185">Reference proteome</keyword>
<accession>A0A923HM36</accession>
<dbReference type="RefSeq" id="WP_186916444.1">
    <property type="nucleotide sequence ID" value="NZ_JACOFZ010000003.1"/>
</dbReference>